<keyword evidence="5" id="KW-0333">Golgi apparatus</keyword>
<dbReference type="HOGENOM" id="CLU_025360_1_2_1"/>
<name>A0A098VS52_9MICR</name>
<dbReference type="AlphaFoldDB" id="A0A098VS52"/>
<dbReference type="OrthoDB" id="417037at2759"/>
<reference evidence="7 8" key="1">
    <citation type="submission" date="2014-04" db="EMBL/GenBank/DDBJ databases">
        <title>A new species of microsporidia sheds light on the evolution of extreme parasitism.</title>
        <authorList>
            <person name="Haag K.L."/>
            <person name="James T.Y."/>
            <person name="Larsson R."/>
            <person name="Schaer T.M."/>
            <person name="Refardt D."/>
            <person name="Pombert J.-F."/>
            <person name="Ebert D."/>
        </authorList>
    </citation>
    <scope>NUCLEOTIDE SEQUENCE [LARGE SCALE GENOMIC DNA]</scope>
    <source>
        <strain evidence="7 8">UGP3</strain>
        <tissue evidence="7">Spores</tissue>
    </source>
</reference>
<evidence type="ECO:0000256" key="6">
    <source>
        <dbReference type="SAM" id="MobiDB-lite"/>
    </source>
</evidence>
<keyword evidence="3 5" id="KW-1133">Transmembrane helix</keyword>
<evidence type="ECO:0000256" key="3">
    <source>
        <dbReference type="ARBA" id="ARBA00022989"/>
    </source>
</evidence>
<keyword evidence="5" id="KW-0968">Cytoplasmic vesicle</keyword>
<evidence type="ECO:0000313" key="7">
    <source>
        <dbReference type="EMBL" id="KGG51800.1"/>
    </source>
</evidence>
<feature type="transmembrane region" description="Helical" evidence="5">
    <location>
        <begin position="148"/>
        <end position="166"/>
    </location>
</feature>
<keyword evidence="4 5" id="KW-0472">Membrane</keyword>
<feature type="transmembrane region" description="Helical" evidence="5">
    <location>
        <begin position="94"/>
        <end position="114"/>
    </location>
</feature>
<dbReference type="EMBL" id="JMKJ01000189">
    <property type="protein sequence ID" value="KGG51800.1"/>
    <property type="molecule type" value="Genomic_DNA"/>
</dbReference>
<evidence type="ECO:0000313" key="8">
    <source>
        <dbReference type="Proteomes" id="UP000029725"/>
    </source>
</evidence>
<protein>
    <recommendedName>
        <fullName evidence="5">GDP-mannose transporter</fullName>
        <shortName evidence="5">GMT</shortName>
    </recommendedName>
</protein>
<dbReference type="VEuPathDB" id="MicrosporidiaDB:DI09_270p30"/>
<feature type="transmembrane region" description="Helical" evidence="5">
    <location>
        <begin position="120"/>
        <end position="141"/>
    </location>
</feature>
<dbReference type="GeneID" id="25259316"/>
<dbReference type="Proteomes" id="UP000029725">
    <property type="component" value="Unassembled WGS sequence"/>
</dbReference>
<dbReference type="GO" id="GO:0005789">
    <property type="term" value="C:endoplasmic reticulum membrane"/>
    <property type="evidence" value="ECO:0007669"/>
    <property type="project" value="UniProtKB-SubCell"/>
</dbReference>
<comment type="caution">
    <text evidence="7">The sequence shown here is derived from an EMBL/GenBank/DDBJ whole genome shotgun (WGS) entry which is preliminary data.</text>
</comment>
<dbReference type="PANTHER" id="PTHR11132">
    <property type="entry name" value="SOLUTE CARRIER FAMILY 35"/>
    <property type="match status" value="1"/>
</dbReference>
<feature type="region of interest" description="Disordered" evidence="6">
    <location>
        <begin position="1"/>
        <end position="22"/>
    </location>
</feature>
<comment type="subunit">
    <text evidence="5">Homooligomer.</text>
</comment>
<organism evidence="7 8">
    <name type="scientific">Mitosporidium daphniae</name>
    <dbReference type="NCBI Taxonomy" id="1485682"/>
    <lineage>
        <taxon>Eukaryota</taxon>
        <taxon>Fungi</taxon>
        <taxon>Fungi incertae sedis</taxon>
        <taxon>Microsporidia</taxon>
        <taxon>Mitosporidium</taxon>
    </lineage>
</organism>
<dbReference type="InterPro" id="IPR050186">
    <property type="entry name" value="TPT_transporter"/>
</dbReference>
<evidence type="ECO:0000256" key="2">
    <source>
        <dbReference type="ARBA" id="ARBA00022692"/>
    </source>
</evidence>
<keyword evidence="5" id="KW-0256">Endoplasmic reticulum</keyword>
<keyword evidence="8" id="KW-1185">Reference proteome</keyword>
<keyword evidence="5" id="KW-0813">Transport</keyword>
<feature type="transmembrane region" description="Helical" evidence="5">
    <location>
        <begin position="28"/>
        <end position="51"/>
    </location>
</feature>
<dbReference type="RefSeq" id="XP_013238236.1">
    <property type="nucleotide sequence ID" value="XM_013382782.1"/>
</dbReference>
<gene>
    <name evidence="7" type="ORF">DI09_270p30</name>
</gene>
<comment type="subcellular location">
    <subcellularLocation>
        <location evidence="5">Golgi apparatus membrane</location>
        <topology evidence="5">Multi-pass membrane protein</topology>
    </subcellularLocation>
    <subcellularLocation>
        <location evidence="5">Cytoplasmic vesicle membrane</location>
        <topology evidence="5">Multi-pass membrane protein</topology>
    </subcellularLocation>
    <subcellularLocation>
        <location evidence="5">Endoplasmic reticulum membrane</location>
        <topology evidence="5">Multi-pass membrane protein</topology>
    </subcellularLocation>
    <subcellularLocation>
        <location evidence="1">Membrane</location>
        <topology evidence="1">Multi-pass membrane protein</topology>
    </subcellularLocation>
</comment>
<dbReference type="GO" id="GO:0000139">
    <property type="term" value="C:Golgi membrane"/>
    <property type="evidence" value="ECO:0007669"/>
    <property type="project" value="UniProtKB-SubCell"/>
</dbReference>
<dbReference type="GO" id="GO:0030659">
    <property type="term" value="C:cytoplasmic vesicle membrane"/>
    <property type="evidence" value="ECO:0007669"/>
    <property type="project" value="UniProtKB-SubCell"/>
</dbReference>
<sequence length="234" mass="26207">MQKDASYTAPTGGQEEPQRSEKKASRKFQSIVSIILYCFSSISTTVLNKYLLSDLNFGLNCFLLVSQCFFTMFLLLFLKALGVVKFKLIRLHELIHWLPVTLLLSVMVFTGTKILEHCSISLVTVFKNSSILLVAFGDWLLYSKRVSLLSFLSFVAVIVSSMIGVYGDPNCTFKGVGWLVLNVLSSASYFLSLKGVARRISFKNLDAVFNNNLIMLAIFAVISPFADNWNVVLR</sequence>
<comment type="function">
    <text evidence="5">Involved in the import of GDP-mannose from the cytoplasm into the Golgi lumen.</text>
</comment>
<keyword evidence="2 5" id="KW-0812">Transmembrane</keyword>
<proteinExistence type="inferred from homology"/>
<accession>A0A098VS52</accession>
<feature type="transmembrane region" description="Helical" evidence="5">
    <location>
        <begin position="57"/>
        <end position="82"/>
    </location>
</feature>
<feature type="transmembrane region" description="Helical" evidence="5">
    <location>
        <begin position="178"/>
        <end position="196"/>
    </location>
</feature>
<evidence type="ECO:0000256" key="5">
    <source>
        <dbReference type="RuleBase" id="RU367097"/>
    </source>
</evidence>
<evidence type="ECO:0000256" key="4">
    <source>
        <dbReference type="ARBA" id="ARBA00023136"/>
    </source>
</evidence>
<evidence type="ECO:0000256" key="1">
    <source>
        <dbReference type="ARBA" id="ARBA00004141"/>
    </source>
</evidence>
<keyword evidence="5" id="KW-0762">Sugar transport</keyword>
<feature type="transmembrane region" description="Helical" evidence="5">
    <location>
        <begin position="208"/>
        <end position="226"/>
    </location>
</feature>
<comment type="similarity">
    <text evidence="5">Belongs to the TPT transporter family. SLC35D subfamily.</text>
</comment>